<reference evidence="1 2" key="1">
    <citation type="submission" date="2019-12" db="EMBL/GenBank/DDBJ databases">
        <authorList>
            <person name="Floudas D."/>
            <person name="Bentzer J."/>
            <person name="Ahren D."/>
            <person name="Johansson T."/>
            <person name="Persson P."/>
            <person name="Tunlid A."/>
        </authorList>
    </citation>
    <scope>NUCLEOTIDE SEQUENCE [LARGE SCALE GENOMIC DNA]</scope>
    <source>
        <strain evidence="1 2">CBS 102.39</strain>
    </source>
</reference>
<organism evidence="1 2">
    <name type="scientific">Agrocybe pediades</name>
    <dbReference type="NCBI Taxonomy" id="84607"/>
    <lineage>
        <taxon>Eukaryota</taxon>
        <taxon>Fungi</taxon>
        <taxon>Dikarya</taxon>
        <taxon>Basidiomycota</taxon>
        <taxon>Agaricomycotina</taxon>
        <taxon>Agaricomycetes</taxon>
        <taxon>Agaricomycetidae</taxon>
        <taxon>Agaricales</taxon>
        <taxon>Agaricineae</taxon>
        <taxon>Strophariaceae</taxon>
        <taxon>Agrocybe</taxon>
    </lineage>
</organism>
<comment type="caution">
    <text evidence="1">The sequence shown here is derived from an EMBL/GenBank/DDBJ whole genome shotgun (WGS) entry which is preliminary data.</text>
</comment>
<name>A0A8H4QEQ4_9AGAR</name>
<dbReference type="AlphaFoldDB" id="A0A8H4QEQ4"/>
<dbReference type="Proteomes" id="UP000521872">
    <property type="component" value="Unassembled WGS sequence"/>
</dbReference>
<protein>
    <submittedName>
        <fullName evidence="1">Uncharacterized protein</fullName>
    </submittedName>
</protein>
<keyword evidence="2" id="KW-1185">Reference proteome</keyword>
<sequence length="219" mass="24098">MSSTYFGLPKDKRKDSRGLTAFQIAKSEFLSELGFEAARPASLLSQYEYTIKTSTVTKFFEVAIAMERCSIVAELYVDATATTSEPNPTELPSSTSLVRAHVTLVSVIYLLPSIRLRLTDQIESSVNLTYTTLFTDTYTSATSTPTLPSDSSNDNDKLLDLTQKLNCPIKIGIRNSFRVRGEQKGAENVDPPTGSVKLFGFLKGWNNANGSSLLELFDI</sequence>
<evidence type="ECO:0000313" key="1">
    <source>
        <dbReference type="EMBL" id="KAF4609724.1"/>
    </source>
</evidence>
<dbReference type="EMBL" id="JAACJL010000060">
    <property type="protein sequence ID" value="KAF4609724.1"/>
    <property type="molecule type" value="Genomic_DNA"/>
</dbReference>
<accession>A0A8H4QEQ4</accession>
<gene>
    <name evidence="1" type="ORF">D9613_011956</name>
</gene>
<evidence type="ECO:0000313" key="2">
    <source>
        <dbReference type="Proteomes" id="UP000521872"/>
    </source>
</evidence>
<proteinExistence type="predicted"/>